<organism evidence="1 2">
    <name type="scientific">Aerophobetes bacterium</name>
    <dbReference type="NCBI Taxonomy" id="2030807"/>
    <lineage>
        <taxon>Bacteria</taxon>
        <taxon>Candidatus Aerophobota</taxon>
    </lineage>
</organism>
<dbReference type="AlphaFoldDB" id="A0A523QLI4"/>
<evidence type="ECO:0000313" key="1">
    <source>
        <dbReference type="EMBL" id="TES86604.1"/>
    </source>
</evidence>
<dbReference type="EMBL" id="SOKU01000070">
    <property type="protein sequence ID" value="TES86604.1"/>
    <property type="molecule type" value="Genomic_DNA"/>
</dbReference>
<sequence>MIQLALVIVVVIILILYFRSRSEKEPSSELELKVDLLKREVMRLLEEVKKKPTRIKMKRLEVELERLQKGRRLDELLGKAEREKDSQKAIDCYLEAFSFIKKNNFELERKQEIEEKIKTLQQSPATRIPSAKS</sequence>
<accession>A0A523QLI4</accession>
<protein>
    <submittedName>
        <fullName evidence="1">Uncharacterized protein</fullName>
    </submittedName>
</protein>
<reference evidence="1 2" key="1">
    <citation type="submission" date="2019-03" db="EMBL/GenBank/DDBJ databases">
        <title>Metabolic potential of uncultured bacteria and archaea associated with petroleum seepage in deep-sea sediments.</title>
        <authorList>
            <person name="Dong X."/>
            <person name="Hubert C."/>
        </authorList>
    </citation>
    <scope>NUCLEOTIDE SEQUENCE [LARGE SCALE GENOMIC DNA]</scope>
    <source>
        <strain evidence="1">E44_bin92</strain>
    </source>
</reference>
<gene>
    <name evidence="1" type="ORF">E3J95_01525</name>
</gene>
<evidence type="ECO:0000313" key="2">
    <source>
        <dbReference type="Proteomes" id="UP000320781"/>
    </source>
</evidence>
<proteinExistence type="predicted"/>
<comment type="caution">
    <text evidence="1">The sequence shown here is derived from an EMBL/GenBank/DDBJ whole genome shotgun (WGS) entry which is preliminary data.</text>
</comment>
<dbReference type="Proteomes" id="UP000320781">
    <property type="component" value="Unassembled WGS sequence"/>
</dbReference>
<name>A0A523QLI4_UNCAE</name>